<dbReference type="GO" id="GO:0000398">
    <property type="term" value="P:mRNA splicing, via spliceosome"/>
    <property type="evidence" value="ECO:0007669"/>
    <property type="project" value="UniProtKB-UniRule"/>
</dbReference>
<dbReference type="PANTHER" id="PTHR11208">
    <property type="entry name" value="RNA-BINDING PROTEIN RELATED"/>
    <property type="match status" value="1"/>
</dbReference>
<feature type="region of interest" description="Disordered" evidence="2">
    <location>
        <begin position="36"/>
        <end position="55"/>
    </location>
</feature>
<dbReference type="KEGG" id="dzi:111289688"/>
<dbReference type="InterPro" id="IPR036612">
    <property type="entry name" value="KH_dom_type_1_sf"/>
</dbReference>
<protein>
    <recommendedName>
        <fullName evidence="1">Branchpoint-bridging protein</fullName>
    </recommendedName>
</protein>
<name>A0A6P5Y890_DURZI</name>
<comment type="function">
    <text evidence="1">Necessary for the splicing of pre-mRNA. Has a role in the recognition of the branch site (5'-UACUAAC-3'), the pyrimidine tract and the 3'-splice site at the 3'-end of introns.</text>
</comment>
<dbReference type="Gene3D" id="3.30.1370.10">
    <property type="entry name" value="K Homology domain, type 1"/>
    <property type="match status" value="1"/>
</dbReference>
<dbReference type="AlphaFoldDB" id="A0A6P5Y890"/>
<keyword evidence="1" id="KW-0507">mRNA processing</keyword>
<reference evidence="4" key="1">
    <citation type="submission" date="2025-08" db="UniProtKB">
        <authorList>
            <consortium name="RefSeq"/>
        </authorList>
    </citation>
    <scope>IDENTIFICATION</scope>
    <source>
        <tissue evidence="4">Fruit stalk</tissue>
    </source>
</reference>
<keyword evidence="3" id="KW-1185">Reference proteome</keyword>
<proteinExistence type="inferred from homology"/>
<keyword evidence="1" id="KW-0747">Spliceosome</keyword>
<dbReference type="GO" id="GO:0005681">
    <property type="term" value="C:spliceosomal complex"/>
    <property type="evidence" value="ECO:0007669"/>
    <property type="project" value="UniProtKB-KW"/>
</dbReference>
<dbReference type="Proteomes" id="UP000515121">
    <property type="component" value="Unplaced"/>
</dbReference>
<organism evidence="3 4">
    <name type="scientific">Durio zibethinus</name>
    <name type="common">Durian</name>
    <dbReference type="NCBI Taxonomy" id="66656"/>
    <lineage>
        <taxon>Eukaryota</taxon>
        <taxon>Viridiplantae</taxon>
        <taxon>Streptophyta</taxon>
        <taxon>Embryophyta</taxon>
        <taxon>Tracheophyta</taxon>
        <taxon>Spermatophyta</taxon>
        <taxon>Magnoliopsida</taxon>
        <taxon>eudicotyledons</taxon>
        <taxon>Gunneridae</taxon>
        <taxon>Pentapetalae</taxon>
        <taxon>rosids</taxon>
        <taxon>malvids</taxon>
        <taxon>Malvales</taxon>
        <taxon>Malvaceae</taxon>
        <taxon>Helicteroideae</taxon>
        <taxon>Durio</taxon>
    </lineage>
</organism>
<evidence type="ECO:0000256" key="2">
    <source>
        <dbReference type="SAM" id="MobiDB-lite"/>
    </source>
</evidence>
<evidence type="ECO:0000256" key="1">
    <source>
        <dbReference type="RuleBase" id="RU367126"/>
    </source>
</evidence>
<keyword evidence="1" id="KW-0479">Metal-binding</keyword>
<dbReference type="GO" id="GO:0048024">
    <property type="term" value="P:regulation of mRNA splicing, via spliceosome"/>
    <property type="evidence" value="ECO:0007669"/>
    <property type="project" value="TreeGrafter"/>
</dbReference>
<keyword evidence="1" id="KW-0539">Nucleus</keyword>
<comment type="subcellular location">
    <subcellularLocation>
        <location evidence="1">Nucleus</location>
    </subcellularLocation>
</comment>
<dbReference type="GeneID" id="111289688"/>
<dbReference type="OrthoDB" id="1831724at2759"/>
<keyword evidence="1" id="KW-0862">Zinc</keyword>
<dbReference type="InterPro" id="IPR045071">
    <property type="entry name" value="BBP-like"/>
</dbReference>
<keyword evidence="1" id="KW-0863">Zinc-finger</keyword>
<dbReference type="GO" id="GO:0008270">
    <property type="term" value="F:zinc ion binding"/>
    <property type="evidence" value="ECO:0007669"/>
    <property type="project" value="UniProtKB-UniRule"/>
</dbReference>
<dbReference type="GO" id="GO:0045131">
    <property type="term" value="F:pre-mRNA branch point binding"/>
    <property type="evidence" value="ECO:0007669"/>
    <property type="project" value="UniProtKB-UniRule"/>
</dbReference>
<keyword evidence="1" id="KW-0508">mRNA splicing</keyword>
<sequence>MMRWAVEPRRGSLNGQIMSRSRKLLEIGRVLQSGLHLDDRPEGARSLSPEPSKNKNLHVLVEAETQESLDVAAAMVEKLLQPIDEVLNEHKRQ</sequence>
<evidence type="ECO:0000313" key="4">
    <source>
        <dbReference type="RefSeq" id="XP_022736673.1"/>
    </source>
</evidence>
<comment type="similarity">
    <text evidence="1">Belongs to the BBP/SF1 family.</text>
</comment>
<accession>A0A6P5Y890</accession>
<dbReference type="PANTHER" id="PTHR11208:SF45">
    <property type="entry name" value="SPLICING FACTOR 1"/>
    <property type="match status" value="1"/>
</dbReference>
<dbReference type="GO" id="GO:0003729">
    <property type="term" value="F:mRNA binding"/>
    <property type="evidence" value="ECO:0007669"/>
    <property type="project" value="TreeGrafter"/>
</dbReference>
<dbReference type="RefSeq" id="XP_022736673.1">
    <property type="nucleotide sequence ID" value="XM_022880938.1"/>
</dbReference>
<gene>
    <name evidence="4" type="primary">LOC111289688</name>
</gene>
<evidence type="ECO:0000313" key="3">
    <source>
        <dbReference type="Proteomes" id="UP000515121"/>
    </source>
</evidence>